<evidence type="ECO:0000313" key="7">
    <source>
        <dbReference type="EMBL" id="ACM31566.1"/>
    </source>
</evidence>
<evidence type="ECO:0000256" key="5">
    <source>
        <dbReference type="ARBA" id="ARBA00023002"/>
    </source>
</evidence>
<keyword evidence="4" id="KW-0274">FAD</keyword>
<dbReference type="PANTHER" id="PTHR43884">
    <property type="entry name" value="ACYL-COA DEHYDROGENASE"/>
    <property type="match status" value="1"/>
</dbReference>
<dbReference type="SUPFAM" id="SSF47203">
    <property type="entry name" value="Acyl-CoA dehydrogenase C-terminal domain-like"/>
    <property type="match status" value="1"/>
</dbReference>
<dbReference type="GO" id="GO:0003995">
    <property type="term" value="F:acyl-CoA dehydrogenase activity"/>
    <property type="evidence" value="ECO:0007669"/>
    <property type="project" value="TreeGrafter"/>
</dbReference>
<dbReference type="AlphaFoldDB" id="A0A9J9QCL3"/>
<dbReference type="Pfam" id="PF00441">
    <property type="entry name" value="Acyl-CoA_dh_1"/>
    <property type="match status" value="1"/>
</dbReference>
<accession>A0A9J9QCL3</accession>
<evidence type="ECO:0000256" key="2">
    <source>
        <dbReference type="ARBA" id="ARBA00009347"/>
    </source>
</evidence>
<dbReference type="RefSeq" id="WP_012655193.1">
    <property type="nucleotide sequence ID" value="NC_011992.1"/>
</dbReference>
<dbReference type="PANTHER" id="PTHR43884:SF20">
    <property type="entry name" value="ACYL-COA DEHYDROGENASE FADE28"/>
    <property type="match status" value="1"/>
</dbReference>
<keyword evidence="8" id="KW-1185">Reference proteome</keyword>
<gene>
    <name evidence="7" type="ordered locus">Dtpsy_0078</name>
</gene>
<dbReference type="InterPro" id="IPR009075">
    <property type="entry name" value="AcylCo_DH/oxidase_C"/>
</dbReference>
<reference evidence="7 8" key="1">
    <citation type="journal article" date="2010" name="J. Bacteriol.">
        <title>Completed genome sequence of the anaerobic iron-oxidizing bacterium Acidovorax ebreus strain TPSY.</title>
        <authorList>
            <person name="Byrne-Bailey K.G."/>
            <person name="Weber K.A."/>
            <person name="Chair A.H."/>
            <person name="Bose S."/>
            <person name="Knox T."/>
            <person name="Spanbauer T.L."/>
            <person name="Chertkov O."/>
            <person name="Coates J.D."/>
        </authorList>
    </citation>
    <scope>NUCLEOTIDE SEQUENCE [LARGE SCALE GENOMIC DNA]</scope>
    <source>
        <strain evidence="7 8">TPSY</strain>
    </source>
</reference>
<dbReference type="InterPro" id="IPR036250">
    <property type="entry name" value="AcylCo_DH-like_C"/>
</dbReference>
<comment type="cofactor">
    <cofactor evidence="1">
        <name>FAD</name>
        <dbReference type="ChEBI" id="CHEBI:57692"/>
    </cofactor>
</comment>
<feature type="domain" description="Acyl-CoA dehydrogenase/oxidase C-terminal" evidence="6">
    <location>
        <begin position="213"/>
        <end position="341"/>
    </location>
</feature>
<dbReference type="InterPro" id="IPR009100">
    <property type="entry name" value="AcylCoA_DH/oxidase_NM_dom_sf"/>
</dbReference>
<keyword evidence="3" id="KW-0285">Flavoprotein</keyword>
<dbReference type="SUPFAM" id="SSF56645">
    <property type="entry name" value="Acyl-CoA dehydrogenase NM domain-like"/>
    <property type="match status" value="1"/>
</dbReference>
<dbReference type="InterPro" id="IPR037069">
    <property type="entry name" value="AcylCoA_DH/ox_N_sf"/>
</dbReference>
<dbReference type="Proteomes" id="UP000000450">
    <property type="component" value="Chromosome"/>
</dbReference>
<dbReference type="KEGG" id="dia:Dtpsy_0078"/>
<evidence type="ECO:0000259" key="6">
    <source>
        <dbReference type="Pfam" id="PF00441"/>
    </source>
</evidence>
<name>A0A9J9QCL3_ACIET</name>
<sequence length="363" mass="39072">MSERDELTAMVNEQADRQFRELLTPEAMEQTSTGQWLPALWQQMEDAGWPSALVAEAQGGVGLPSSAAFDVIRLSAHWGVPLPLAETMAGRGLWTAVGGDPDLVADRPVLLGVGAQARAPALRLDGECSLTGETGSVNFGEAPGALLLVQAHMRDDAHALVLLDVQKLAPRSVRTLSFEAQCAFSLGSVPVPTDYCQPWDVRDPRALQAVGAVLRSVQMVGAMQRCLALGLQYSQERVQFGRPISRFTPVQDMLVEAAAEVSAAVNAASLAVDHWQPAPTPDGVFAAAVAKSRCGEAAGKVAAFIHQVHGAMGFTQEHVLHQFTRRLWAWRDEFGTEAYWNHQIGTRVCAADGHSLWPLLTAL</sequence>
<comment type="similarity">
    <text evidence="2">Belongs to the acyl-CoA dehydrogenase family.</text>
</comment>
<evidence type="ECO:0000256" key="3">
    <source>
        <dbReference type="ARBA" id="ARBA00022630"/>
    </source>
</evidence>
<proteinExistence type="inferred from homology"/>
<dbReference type="Gene3D" id="1.10.540.10">
    <property type="entry name" value="Acyl-CoA dehydrogenase/oxidase, N-terminal domain"/>
    <property type="match status" value="1"/>
</dbReference>
<evidence type="ECO:0000256" key="1">
    <source>
        <dbReference type="ARBA" id="ARBA00001974"/>
    </source>
</evidence>
<evidence type="ECO:0000256" key="4">
    <source>
        <dbReference type="ARBA" id="ARBA00022827"/>
    </source>
</evidence>
<dbReference type="Gene3D" id="1.20.140.10">
    <property type="entry name" value="Butyryl-CoA Dehydrogenase, subunit A, domain 3"/>
    <property type="match status" value="1"/>
</dbReference>
<keyword evidence="5" id="KW-0560">Oxidoreductase</keyword>
<dbReference type="GO" id="GO:0050660">
    <property type="term" value="F:flavin adenine dinucleotide binding"/>
    <property type="evidence" value="ECO:0007669"/>
    <property type="project" value="InterPro"/>
</dbReference>
<dbReference type="EMBL" id="CP001392">
    <property type="protein sequence ID" value="ACM31566.1"/>
    <property type="molecule type" value="Genomic_DNA"/>
</dbReference>
<organism evidence="7 8">
    <name type="scientific">Acidovorax ebreus (strain TPSY)</name>
    <name type="common">Diaphorobacter sp. (strain TPSY)</name>
    <dbReference type="NCBI Taxonomy" id="535289"/>
    <lineage>
        <taxon>Bacteria</taxon>
        <taxon>Pseudomonadati</taxon>
        <taxon>Pseudomonadota</taxon>
        <taxon>Betaproteobacteria</taxon>
        <taxon>Burkholderiales</taxon>
        <taxon>Comamonadaceae</taxon>
        <taxon>Diaphorobacter</taxon>
    </lineage>
</organism>
<evidence type="ECO:0000313" key="8">
    <source>
        <dbReference type="Proteomes" id="UP000000450"/>
    </source>
</evidence>
<protein>
    <submittedName>
        <fullName evidence="7">Acyl-CoA dehydrogenase domain protein</fullName>
    </submittedName>
</protein>